<dbReference type="InterPro" id="IPR053772">
    <property type="entry name" value="At1g61320/At1g61330-like"/>
</dbReference>
<dbReference type="EMBL" id="OZ075146">
    <property type="protein sequence ID" value="CAL5054565.1"/>
    <property type="molecule type" value="Genomic_DNA"/>
</dbReference>
<evidence type="ECO:0000313" key="3">
    <source>
        <dbReference type="EMBL" id="CAL5054565.1"/>
    </source>
</evidence>
<dbReference type="PANTHER" id="PTHR34145">
    <property type="entry name" value="OS02G0105600 PROTEIN"/>
    <property type="match status" value="1"/>
</dbReference>
<reference evidence="3 4" key="2">
    <citation type="submission" date="2024-10" db="EMBL/GenBank/DDBJ databases">
        <authorList>
            <person name="Ryan C."/>
        </authorList>
    </citation>
    <scope>NUCLEOTIDE SEQUENCE [LARGE SCALE GENOMIC DNA]</scope>
</reference>
<feature type="domain" description="At1g61320/AtMIF1 LRR" evidence="2">
    <location>
        <begin position="108"/>
        <end position="486"/>
    </location>
</feature>
<gene>
    <name evidence="3" type="ORF">URODEC1_LOCUS93866</name>
</gene>
<organism evidence="3 4">
    <name type="scientific">Urochloa decumbens</name>
    <dbReference type="NCBI Taxonomy" id="240449"/>
    <lineage>
        <taxon>Eukaryota</taxon>
        <taxon>Viridiplantae</taxon>
        <taxon>Streptophyta</taxon>
        <taxon>Embryophyta</taxon>
        <taxon>Tracheophyta</taxon>
        <taxon>Spermatophyta</taxon>
        <taxon>Magnoliopsida</taxon>
        <taxon>Liliopsida</taxon>
        <taxon>Poales</taxon>
        <taxon>Poaceae</taxon>
        <taxon>PACMAD clade</taxon>
        <taxon>Panicoideae</taxon>
        <taxon>Panicodae</taxon>
        <taxon>Paniceae</taxon>
        <taxon>Melinidinae</taxon>
        <taxon>Urochloa</taxon>
    </lineage>
</organism>
<dbReference type="SUPFAM" id="SSF52058">
    <property type="entry name" value="L domain-like"/>
    <property type="match status" value="1"/>
</dbReference>
<dbReference type="Gene3D" id="3.80.10.10">
    <property type="entry name" value="Ribonuclease Inhibitor"/>
    <property type="match status" value="1"/>
</dbReference>
<dbReference type="Pfam" id="PF23622">
    <property type="entry name" value="LRR_At1g61320_AtMIF1"/>
    <property type="match status" value="1"/>
</dbReference>
<name>A0ABC9EDK6_9POAL</name>
<protein>
    <recommendedName>
        <fullName evidence="2">At1g61320/AtMIF1 LRR domain-containing protein</fullName>
    </recommendedName>
</protein>
<dbReference type="AlphaFoldDB" id="A0ABC9EDK6"/>
<dbReference type="InterPro" id="IPR036047">
    <property type="entry name" value="F-box-like_dom_sf"/>
</dbReference>
<dbReference type="InterPro" id="IPR032675">
    <property type="entry name" value="LRR_dom_sf"/>
</dbReference>
<evidence type="ECO:0000313" key="4">
    <source>
        <dbReference type="Proteomes" id="UP001497457"/>
    </source>
</evidence>
<dbReference type="InterPro" id="IPR055357">
    <property type="entry name" value="LRR_At1g61320_AtMIF1"/>
</dbReference>
<accession>A0ABC9EDK6</accession>
<feature type="region of interest" description="Disordered" evidence="1">
    <location>
        <begin position="1"/>
        <end position="32"/>
    </location>
</feature>
<dbReference type="SUPFAM" id="SSF81383">
    <property type="entry name" value="F-box domain"/>
    <property type="match status" value="1"/>
</dbReference>
<evidence type="ECO:0000259" key="2">
    <source>
        <dbReference type="Pfam" id="PF23622"/>
    </source>
</evidence>
<keyword evidence="4" id="KW-1185">Reference proteome</keyword>
<proteinExistence type="predicted"/>
<evidence type="ECO:0000256" key="1">
    <source>
        <dbReference type="SAM" id="MobiDB-lite"/>
    </source>
</evidence>
<dbReference type="PANTHER" id="PTHR34145:SF42">
    <property type="entry name" value="F-BOX DOMAIN-CONTAINING PROTEIN"/>
    <property type="match status" value="1"/>
</dbReference>
<sequence length="493" mass="54227">MRDTDFDSTHVHPAAASGSPCQKDEDDNSLGGQIQGCSGSKLPKDIWCYIHSLMPMRDAAQVACVSWDFVRSWRCHPNLHFSEKTLGLKKNACQMDGQADFNSIVDTILKNHSGVGVKAFKFTVPSLYIKDYRNLDHLDSWLHTAVKPGIEELGLTLTIDGHYNFPCSLLSGRTGGLLRYLSLGGCHFHPTVRLGCLGSLTTLRLILVNIRGSELGCIFSGSFSLERLELRYCNNIVRLKIPRLQRLNYLEVVNCSGLRAIESKAPNLSSVSFAHICKVQLSLENTCRIKILNRRGGSFAFCTDLPSITPNLEALTVLSDAQMCAPIMPSNFLHLKFLSISVGGPAFDYLSLISFLDASPSLETFILGVIGELKACVSVFDDPSDLRVIPEHHHSKLKHVKVIKFSAVKSVVELTCQILESATSLECLTLDTTHGMPRCSVNETGKCFFMVKDALVEAHKGVMVAQTCIKPKVPSTVEFNVLEPCSRCHAVGL</sequence>
<reference evidence="4" key="1">
    <citation type="submission" date="2024-06" db="EMBL/GenBank/DDBJ databases">
        <authorList>
            <person name="Ryan C."/>
        </authorList>
    </citation>
    <scope>NUCLEOTIDE SEQUENCE [LARGE SCALE GENOMIC DNA]</scope>
</reference>
<feature type="compositionally biased region" description="Basic and acidic residues" evidence="1">
    <location>
        <begin position="1"/>
        <end position="10"/>
    </location>
</feature>
<dbReference type="Proteomes" id="UP001497457">
    <property type="component" value="Chromosome 36b"/>
</dbReference>